<keyword evidence="1" id="KW-0812">Transmembrane</keyword>
<feature type="transmembrane region" description="Helical" evidence="1">
    <location>
        <begin position="6"/>
        <end position="27"/>
    </location>
</feature>
<feature type="transmembrane region" description="Helical" evidence="1">
    <location>
        <begin position="39"/>
        <end position="59"/>
    </location>
</feature>
<gene>
    <name evidence="2" type="ORF">N7U66_15555</name>
</gene>
<dbReference type="AlphaFoldDB" id="A0A9E8MU73"/>
<keyword evidence="1" id="KW-0472">Membrane</keyword>
<sequence length="158" mass="18047">MTTFLIDYNLYFILLAVVTIIVVGFIFVKRLNTEKDRKLELIIGITAGVSIIMVMYNLILNTHSNNRVEENRTAHITLENIQRNWLSPQIELSQAYPEGFFLFKSMTPDVNHDGFEPTTYDAAKRNQIEIVSSIRVFQAMEDFLTIGSHDLTGSNVSD</sequence>
<dbReference type="EMBL" id="CP113088">
    <property type="protein sequence ID" value="WAC01436.1"/>
    <property type="molecule type" value="Genomic_DNA"/>
</dbReference>
<evidence type="ECO:0000313" key="3">
    <source>
        <dbReference type="Proteomes" id="UP001164705"/>
    </source>
</evidence>
<dbReference type="Proteomes" id="UP001164705">
    <property type="component" value="Chromosome"/>
</dbReference>
<protein>
    <submittedName>
        <fullName evidence="2">Uncharacterized protein</fullName>
    </submittedName>
</protein>
<keyword evidence="3" id="KW-1185">Reference proteome</keyword>
<proteinExistence type="predicted"/>
<evidence type="ECO:0000313" key="2">
    <source>
        <dbReference type="EMBL" id="WAC01436.1"/>
    </source>
</evidence>
<reference evidence="2" key="1">
    <citation type="submission" date="2022-11" db="EMBL/GenBank/DDBJ databases">
        <title>Lacinutrix neustonica HL-RS19T sp. nov., isolated from the surface microlayer sample of brackish Lake Shihwa.</title>
        <authorList>
            <person name="Choi J.Y."/>
            <person name="Hwang C.Y."/>
        </authorList>
    </citation>
    <scope>NUCLEOTIDE SEQUENCE</scope>
    <source>
        <strain evidence="2">HL-RS19</strain>
    </source>
</reference>
<organism evidence="2 3">
    <name type="scientific">Lacinutrix neustonica</name>
    <dbReference type="NCBI Taxonomy" id="2980107"/>
    <lineage>
        <taxon>Bacteria</taxon>
        <taxon>Pseudomonadati</taxon>
        <taxon>Bacteroidota</taxon>
        <taxon>Flavobacteriia</taxon>
        <taxon>Flavobacteriales</taxon>
        <taxon>Flavobacteriaceae</taxon>
        <taxon>Lacinutrix</taxon>
    </lineage>
</organism>
<keyword evidence="1" id="KW-1133">Transmembrane helix</keyword>
<dbReference type="KEGG" id="lnu:N7U66_15555"/>
<name>A0A9E8MU73_9FLAO</name>
<dbReference type="RefSeq" id="WP_267676049.1">
    <property type="nucleotide sequence ID" value="NZ_CP113088.1"/>
</dbReference>
<accession>A0A9E8MU73</accession>
<evidence type="ECO:0000256" key="1">
    <source>
        <dbReference type="SAM" id="Phobius"/>
    </source>
</evidence>